<evidence type="ECO:0000256" key="5">
    <source>
        <dbReference type="ARBA" id="ARBA00022989"/>
    </source>
</evidence>
<comment type="subcellular location">
    <subcellularLocation>
        <location evidence="1">Cell membrane</location>
        <topology evidence="1">Single-pass membrane protein</topology>
    </subcellularLocation>
    <subcellularLocation>
        <location evidence="7">Cell membrane</location>
        <topology evidence="7">Single-pass type II membrane protein</topology>
    </subcellularLocation>
</comment>
<evidence type="ECO:0008006" key="10">
    <source>
        <dbReference type="Google" id="ProtNLM"/>
    </source>
</evidence>
<protein>
    <recommendedName>
        <fullName evidence="10">Biopolymer transporter ExbD</fullName>
    </recommendedName>
</protein>
<gene>
    <name evidence="9" type="ORF">ENF30_01740</name>
</gene>
<dbReference type="Gene3D" id="3.30.420.270">
    <property type="match status" value="1"/>
</dbReference>
<dbReference type="GO" id="GO:0022857">
    <property type="term" value="F:transmembrane transporter activity"/>
    <property type="evidence" value="ECO:0007669"/>
    <property type="project" value="InterPro"/>
</dbReference>
<keyword evidence="5 8" id="KW-1133">Transmembrane helix</keyword>
<dbReference type="Proteomes" id="UP000885706">
    <property type="component" value="Unassembled WGS sequence"/>
</dbReference>
<proteinExistence type="inferred from homology"/>
<name>A0A7V0IA91_DESA2</name>
<dbReference type="Pfam" id="PF02472">
    <property type="entry name" value="ExbD"/>
    <property type="match status" value="1"/>
</dbReference>
<dbReference type="EMBL" id="DQWQ01000077">
    <property type="protein sequence ID" value="HDD35502.1"/>
    <property type="molecule type" value="Genomic_DNA"/>
</dbReference>
<evidence type="ECO:0000256" key="8">
    <source>
        <dbReference type="SAM" id="Phobius"/>
    </source>
</evidence>
<evidence type="ECO:0000256" key="7">
    <source>
        <dbReference type="RuleBase" id="RU003879"/>
    </source>
</evidence>
<sequence>MRLPTPFFDVFCCLMGIFLLFNVMISAYFNEAPEKSLPPMDLASAKGTKDSGLTGLKALTLSIKSGKNNRLCYFINKEEVTLKELPRKLSEIAPRDIVLRVDRRIMHGDVIKVMVMLERQGVKNISFAYKRMGKND</sequence>
<evidence type="ECO:0000256" key="6">
    <source>
        <dbReference type="ARBA" id="ARBA00023136"/>
    </source>
</evidence>
<keyword evidence="3" id="KW-1003">Cell membrane</keyword>
<organism evidence="9">
    <name type="scientific">Desulfofervidus auxilii</name>
    <dbReference type="NCBI Taxonomy" id="1621989"/>
    <lineage>
        <taxon>Bacteria</taxon>
        <taxon>Pseudomonadati</taxon>
        <taxon>Thermodesulfobacteriota</taxon>
        <taxon>Candidatus Desulfofervidia</taxon>
        <taxon>Candidatus Desulfofervidales</taxon>
        <taxon>Candidatus Desulfofervidaceae</taxon>
        <taxon>Candidatus Desulfofervidus</taxon>
    </lineage>
</organism>
<dbReference type="InterPro" id="IPR003400">
    <property type="entry name" value="ExbD"/>
</dbReference>
<feature type="transmembrane region" description="Helical" evidence="8">
    <location>
        <begin position="7"/>
        <end position="29"/>
    </location>
</feature>
<comment type="similarity">
    <text evidence="2 7">Belongs to the ExbD/TolR family.</text>
</comment>
<keyword evidence="6 8" id="KW-0472">Membrane</keyword>
<keyword evidence="4 7" id="KW-0812">Transmembrane</keyword>
<keyword evidence="7" id="KW-0653">Protein transport</keyword>
<accession>A0A7V0IA91</accession>
<evidence type="ECO:0000256" key="2">
    <source>
        <dbReference type="ARBA" id="ARBA00005811"/>
    </source>
</evidence>
<comment type="caution">
    <text evidence="9">The sequence shown here is derived from an EMBL/GenBank/DDBJ whole genome shotgun (WGS) entry which is preliminary data.</text>
</comment>
<evidence type="ECO:0000256" key="3">
    <source>
        <dbReference type="ARBA" id="ARBA00022475"/>
    </source>
</evidence>
<evidence type="ECO:0000256" key="1">
    <source>
        <dbReference type="ARBA" id="ARBA00004162"/>
    </source>
</evidence>
<dbReference type="GO" id="GO:0005886">
    <property type="term" value="C:plasma membrane"/>
    <property type="evidence" value="ECO:0007669"/>
    <property type="project" value="UniProtKB-SubCell"/>
</dbReference>
<dbReference type="AlphaFoldDB" id="A0A7V0IA91"/>
<evidence type="ECO:0000256" key="4">
    <source>
        <dbReference type="ARBA" id="ARBA00022692"/>
    </source>
</evidence>
<keyword evidence="7" id="KW-0813">Transport</keyword>
<reference evidence="9" key="1">
    <citation type="journal article" date="2020" name="mSystems">
        <title>Genome- and Community-Level Interaction Insights into Carbon Utilization and Element Cycling Functions of Hydrothermarchaeota in Hydrothermal Sediment.</title>
        <authorList>
            <person name="Zhou Z."/>
            <person name="Liu Y."/>
            <person name="Xu W."/>
            <person name="Pan J."/>
            <person name="Luo Z.H."/>
            <person name="Li M."/>
        </authorList>
    </citation>
    <scope>NUCLEOTIDE SEQUENCE [LARGE SCALE GENOMIC DNA]</scope>
    <source>
        <strain evidence="9">HyVt-113</strain>
    </source>
</reference>
<dbReference type="GO" id="GO:0015031">
    <property type="term" value="P:protein transport"/>
    <property type="evidence" value="ECO:0007669"/>
    <property type="project" value="UniProtKB-KW"/>
</dbReference>
<evidence type="ECO:0000313" key="9">
    <source>
        <dbReference type="EMBL" id="HDD35502.1"/>
    </source>
</evidence>